<keyword evidence="13" id="KW-1185">Reference proteome</keyword>
<keyword evidence="2" id="KW-0964">Secreted</keyword>
<dbReference type="InterPro" id="IPR036056">
    <property type="entry name" value="Fibrinogen-like_C"/>
</dbReference>
<comment type="subcellular location">
    <subcellularLocation>
        <location evidence="1">Secreted</location>
    </subcellularLocation>
</comment>
<organism evidence="12 13">
    <name type="scientific">Patagioenas fasciata monilis</name>
    <dbReference type="NCBI Taxonomy" id="372326"/>
    <lineage>
        <taxon>Eukaryota</taxon>
        <taxon>Metazoa</taxon>
        <taxon>Chordata</taxon>
        <taxon>Craniata</taxon>
        <taxon>Vertebrata</taxon>
        <taxon>Euteleostomi</taxon>
        <taxon>Archelosauria</taxon>
        <taxon>Archosauria</taxon>
        <taxon>Dinosauria</taxon>
        <taxon>Saurischia</taxon>
        <taxon>Theropoda</taxon>
        <taxon>Coelurosauria</taxon>
        <taxon>Aves</taxon>
        <taxon>Neognathae</taxon>
        <taxon>Neoaves</taxon>
        <taxon>Columbimorphae</taxon>
        <taxon>Columbiformes</taxon>
        <taxon>Columbidae</taxon>
        <taxon>Patagioenas</taxon>
    </lineage>
</organism>
<dbReference type="GO" id="GO:0070527">
    <property type="term" value="P:platelet aggregation"/>
    <property type="evidence" value="ECO:0007669"/>
    <property type="project" value="TreeGrafter"/>
</dbReference>
<accession>A0A1V4JG69</accession>
<dbReference type="GO" id="GO:0072377">
    <property type="term" value="P:blood coagulation, common pathway"/>
    <property type="evidence" value="ECO:0007669"/>
    <property type="project" value="TreeGrafter"/>
</dbReference>
<dbReference type="STRING" id="372326.A0A1V4JG69"/>
<dbReference type="GO" id="GO:0005201">
    <property type="term" value="F:extracellular matrix structural constituent"/>
    <property type="evidence" value="ECO:0007669"/>
    <property type="project" value="TreeGrafter"/>
</dbReference>
<dbReference type="InterPro" id="IPR037579">
    <property type="entry name" value="FIB_ANG-like"/>
</dbReference>
<protein>
    <recommendedName>
        <fullName evidence="8">Fibrinogen-like protein 1</fullName>
    </recommendedName>
</protein>
<dbReference type="Pfam" id="PF00147">
    <property type="entry name" value="Fibrinogen_C"/>
    <property type="match status" value="1"/>
</dbReference>
<evidence type="ECO:0000256" key="2">
    <source>
        <dbReference type="ARBA" id="ARBA00022525"/>
    </source>
</evidence>
<dbReference type="GO" id="GO:0034116">
    <property type="term" value="P:positive regulation of heterotypic cell-cell adhesion"/>
    <property type="evidence" value="ECO:0007669"/>
    <property type="project" value="TreeGrafter"/>
</dbReference>
<feature type="domain" description="Fibrinogen C-terminal" evidence="11">
    <location>
        <begin position="192"/>
        <end position="424"/>
    </location>
</feature>
<dbReference type="Gene3D" id="3.90.215.10">
    <property type="entry name" value="Gamma Fibrinogen, chain A, domain 1"/>
    <property type="match status" value="1"/>
</dbReference>
<dbReference type="PANTHER" id="PTHR47221">
    <property type="entry name" value="FIBRINOGEN ALPHA CHAIN"/>
    <property type="match status" value="1"/>
</dbReference>
<keyword evidence="5" id="KW-0175">Coiled coil</keyword>
<evidence type="ECO:0000256" key="10">
    <source>
        <dbReference type="ARBA" id="ARBA00049681"/>
    </source>
</evidence>
<dbReference type="SMART" id="SM00186">
    <property type="entry name" value="FBG"/>
    <property type="match status" value="1"/>
</dbReference>
<dbReference type="OrthoDB" id="7725475at2759"/>
<dbReference type="GO" id="GO:0030674">
    <property type="term" value="F:protein-macromolecule adaptor activity"/>
    <property type="evidence" value="ECO:0007669"/>
    <property type="project" value="TreeGrafter"/>
</dbReference>
<dbReference type="Proteomes" id="UP000190648">
    <property type="component" value="Unassembled WGS sequence"/>
</dbReference>
<comment type="function">
    <text evidence="9">Immune suppressive molecule that inhibits antigen-specific T-cell activation by acting as a major ligand of LAG3. Responsible for LAG3 T-cell inhibitory function. Binds LAG3 independently from MHC class II (MHC-II). Secreted by, and promotes growth of, hepatocytes.</text>
</comment>
<dbReference type="EMBL" id="LSYS01007721">
    <property type="protein sequence ID" value="OPJ71178.1"/>
    <property type="molecule type" value="Genomic_DNA"/>
</dbReference>
<proteinExistence type="predicted"/>
<evidence type="ECO:0000313" key="12">
    <source>
        <dbReference type="EMBL" id="OPJ71178.1"/>
    </source>
</evidence>
<dbReference type="FunFam" id="3.90.215.10:FF:000001">
    <property type="entry name" value="Tenascin isoform 1"/>
    <property type="match status" value="1"/>
</dbReference>
<dbReference type="GO" id="GO:0005577">
    <property type="term" value="C:fibrinogen complex"/>
    <property type="evidence" value="ECO:0007669"/>
    <property type="project" value="TreeGrafter"/>
</dbReference>
<evidence type="ECO:0000256" key="1">
    <source>
        <dbReference type="ARBA" id="ARBA00004613"/>
    </source>
</evidence>
<evidence type="ECO:0000256" key="4">
    <source>
        <dbReference type="ARBA" id="ARBA00022859"/>
    </source>
</evidence>
<comment type="caution">
    <text evidence="12">The sequence shown here is derived from an EMBL/GenBank/DDBJ whole genome shotgun (WGS) entry which is preliminary data.</text>
</comment>
<dbReference type="NCBIfam" id="NF040941">
    <property type="entry name" value="GGGWT_bact"/>
    <property type="match status" value="1"/>
</dbReference>
<dbReference type="SUPFAM" id="SSF56496">
    <property type="entry name" value="Fibrinogen C-terminal domain-like"/>
    <property type="match status" value="1"/>
</dbReference>
<dbReference type="PROSITE" id="PS51406">
    <property type="entry name" value="FIBRINOGEN_C_2"/>
    <property type="match status" value="1"/>
</dbReference>
<evidence type="ECO:0000256" key="5">
    <source>
        <dbReference type="ARBA" id="ARBA00023054"/>
    </source>
</evidence>
<dbReference type="GO" id="GO:0002250">
    <property type="term" value="P:adaptive immune response"/>
    <property type="evidence" value="ECO:0007669"/>
    <property type="project" value="UniProtKB-KW"/>
</dbReference>
<dbReference type="PANTHER" id="PTHR47221:SF8">
    <property type="entry name" value="FIBRINOGEN LIKE 1A"/>
    <property type="match status" value="1"/>
</dbReference>
<comment type="subunit">
    <text evidence="10">Homodimer. Interacts (via the Fibrinogen C-terminal domain) with LAG3 (via Ig-like domains 1 and 2).</text>
</comment>
<dbReference type="InterPro" id="IPR002181">
    <property type="entry name" value="Fibrinogen_a/b/g_C_dom"/>
</dbReference>
<evidence type="ECO:0000259" key="11">
    <source>
        <dbReference type="PROSITE" id="PS51406"/>
    </source>
</evidence>
<evidence type="ECO:0000256" key="6">
    <source>
        <dbReference type="ARBA" id="ARBA00023130"/>
    </source>
</evidence>
<keyword evidence="3" id="KW-0732">Signal</keyword>
<evidence type="ECO:0000256" key="7">
    <source>
        <dbReference type="ARBA" id="ARBA00023157"/>
    </source>
</evidence>
<gene>
    <name evidence="12" type="primary">FGL1</name>
    <name evidence="12" type="ORF">AV530_017440</name>
</gene>
<dbReference type="CDD" id="cd00087">
    <property type="entry name" value="FReD"/>
    <property type="match status" value="1"/>
</dbReference>
<dbReference type="InterPro" id="IPR020837">
    <property type="entry name" value="Fibrinogen_CS"/>
</dbReference>
<name>A0A1V4JG69_PATFA</name>
<keyword evidence="4" id="KW-0391">Immunity</keyword>
<reference evidence="12 13" key="1">
    <citation type="submission" date="2016-02" db="EMBL/GenBank/DDBJ databases">
        <title>Band-tailed pigeon sequencing and assembly.</title>
        <authorList>
            <person name="Soares A.E."/>
            <person name="Novak B.J."/>
            <person name="Rice E.S."/>
            <person name="O'Connell B."/>
            <person name="Chang D."/>
            <person name="Weber S."/>
            <person name="Shapiro B."/>
        </authorList>
    </citation>
    <scope>NUCLEOTIDE SEQUENCE [LARGE SCALE GENOMIC DNA]</scope>
    <source>
        <strain evidence="12">BTP2013</strain>
        <tissue evidence="12">Blood</tissue>
    </source>
</reference>
<evidence type="ECO:0000313" key="13">
    <source>
        <dbReference type="Proteomes" id="UP000190648"/>
    </source>
</evidence>
<evidence type="ECO:0000256" key="9">
    <source>
        <dbReference type="ARBA" id="ARBA00049639"/>
    </source>
</evidence>
<evidence type="ECO:0000256" key="8">
    <source>
        <dbReference type="ARBA" id="ARBA00039489"/>
    </source>
</evidence>
<sequence length="430" mass="48668">MPFRAARAPPASGHVTARAALPALLGARAVRGGRNCKSQRAAREKRVGTSHGRAAAARRREAWGCKLKSGTADEDSDAPVSNECMDNVQWMKEGRLLSESSVIAAVGSDTLQDRFQIMKILIMIDFVLAASLMDATGSSDLQNCFQEQIRLQGQVRLLEHRVQQQQLKIIQLLEKKEVQYSDRGDENSVIDLGGKRQYSDCAEIYNDGHKRSGFYKLKPIQSPTEFLAFCDMSEGGGWTVFQRRSDGSQNFDRVWTDYEEGFGNFVLPNGEYWLGNKNLHYLTSQGNYTLRIDLADFEGERRFAQYARFGVAGEEHSYEMSCGEYSGTAGDSLTGGFHPEVKWWADHRGMKFSTRDRDNDNYEGNCAEEEKAGWWFNRCHSANLNGLYYKGPYTAKTDNGIVWYTWHGWWYSLKSVVMKVRPADFEPNIV</sequence>
<keyword evidence="7" id="KW-1015">Disulfide bond</keyword>
<keyword evidence="6" id="KW-1064">Adaptive immunity</keyword>
<evidence type="ECO:0000256" key="3">
    <source>
        <dbReference type="ARBA" id="ARBA00022729"/>
    </source>
</evidence>
<dbReference type="AlphaFoldDB" id="A0A1V4JG69"/>
<dbReference type="PROSITE" id="PS00514">
    <property type="entry name" value="FIBRINOGEN_C_1"/>
    <property type="match status" value="1"/>
</dbReference>
<dbReference type="InterPro" id="IPR014716">
    <property type="entry name" value="Fibrinogen_a/b/g_C_1"/>
</dbReference>
<dbReference type="GO" id="GO:0042730">
    <property type="term" value="P:fibrinolysis"/>
    <property type="evidence" value="ECO:0007669"/>
    <property type="project" value="TreeGrafter"/>
</dbReference>